<dbReference type="Proteomes" id="UP000482209">
    <property type="component" value="Unassembled WGS sequence"/>
</dbReference>
<dbReference type="EMBL" id="VUMT01000001">
    <property type="protein sequence ID" value="MSS62445.1"/>
    <property type="molecule type" value="Genomic_DNA"/>
</dbReference>
<proteinExistence type="predicted"/>
<organism evidence="2 3">
    <name type="scientific">Velocimicrobium porci</name>
    <dbReference type="NCBI Taxonomy" id="2606634"/>
    <lineage>
        <taxon>Bacteria</taxon>
        <taxon>Bacillati</taxon>
        <taxon>Bacillota</taxon>
        <taxon>Clostridia</taxon>
        <taxon>Lachnospirales</taxon>
        <taxon>Lachnospiraceae</taxon>
        <taxon>Velocimicrobium</taxon>
    </lineage>
</organism>
<keyword evidence="3" id="KW-1185">Reference proteome</keyword>
<gene>
    <name evidence="2" type="ORF">FYJ58_00870</name>
</gene>
<keyword evidence="1" id="KW-0732">Signal</keyword>
<evidence type="ECO:0000313" key="3">
    <source>
        <dbReference type="Proteomes" id="UP000482209"/>
    </source>
</evidence>
<comment type="caution">
    <text evidence="2">The sequence shown here is derived from an EMBL/GenBank/DDBJ whole genome shotgun (WGS) entry which is preliminary data.</text>
</comment>
<dbReference type="AlphaFoldDB" id="A0A6L5XUI6"/>
<accession>A0A6L5XUI6</accession>
<evidence type="ECO:0000313" key="2">
    <source>
        <dbReference type="EMBL" id="MSS62445.1"/>
    </source>
</evidence>
<sequence length="193" mass="21463">MILKKRLFILGLISVLTVGVIPPANFTNHVVSTSVEVEAAAKNSSVTSLAKSVKKAYGEKYIPNVKLSKTEIKDKFLIDSNLYSSAYVEVPMISAHIDTLAIFKAKNESTKKKIVSKLKEYKKEQIEHTLQYPSNLLKLHASKIYTNGNYVCFIMLGQVNRSVEESGDESAIIKAYQKQNLVAVNAIKKALKK</sequence>
<dbReference type="Pfam" id="PF14270">
    <property type="entry name" value="DUF4358"/>
    <property type="match status" value="1"/>
</dbReference>
<protein>
    <submittedName>
        <fullName evidence="2">DUF4358 domain-containing protein</fullName>
    </submittedName>
</protein>
<evidence type="ECO:0000256" key="1">
    <source>
        <dbReference type="SAM" id="SignalP"/>
    </source>
</evidence>
<reference evidence="2 3" key="1">
    <citation type="submission" date="2019-08" db="EMBL/GenBank/DDBJ databases">
        <title>In-depth cultivation of the pig gut microbiome towards novel bacterial diversity and tailored functional studies.</title>
        <authorList>
            <person name="Wylensek D."/>
            <person name="Hitch T.C.A."/>
            <person name="Clavel T."/>
        </authorList>
    </citation>
    <scope>NUCLEOTIDE SEQUENCE [LARGE SCALE GENOMIC DNA]</scope>
    <source>
        <strain evidence="2 3">WCA-693-APC-MOT-I</strain>
    </source>
</reference>
<feature type="signal peptide" evidence="1">
    <location>
        <begin position="1"/>
        <end position="26"/>
    </location>
</feature>
<dbReference type="InterPro" id="IPR025648">
    <property type="entry name" value="DUF4358"/>
</dbReference>
<feature type="chain" id="PRO_5026711415" evidence="1">
    <location>
        <begin position="27"/>
        <end position="193"/>
    </location>
</feature>
<name>A0A6L5XUI6_9FIRM</name>